<protein>
    <submittedName>
        <fullName evidence="5">Potassium channel family protein</fullName>
    </submittedName>
</protein>
<keyword evidence="2" id="KW-1133">Transmembrane helix</keyword>
<dbReference type="SUPFAM" id="SSF51735">
    <property type="entry name" value="NAD(P)-binding Rossmann-fold domains"/>
    <property type="match status" value="1"/>
</dbReference>
<feature type="domain" description="RCK N-terminal" evidence="3">
    <location>
        <begin position="109"/>
        <end position="226"/>
    </location>
</feature>
<feature type="transmembrane region" description="Helical" evidence="2">
    <location>
        <begin position="63"/>
        <end position="81"/>
    </location>
</feature>
<comment type="subcellular location">
    <subcellularLocation>
        <location evidence="1">Cell membrane</location>
        <topology evidence="1">Multi-pass membrane protein</topology>
    </subcellularLocation>
</comment>
<reference evidence="6" key="1">
    <citation type="journal article" date="2019" name="Int. J. Syst. Evol. Microbiol.">
        <title>The Global Catalogue of Microorganisms (GCM) 10K type strain sequencing project: providing services to taxonomists for standard genome sequencing and annotation.</title>
        <authorList>
            <consortium name="The Broad Institute Genomics Platform"/>
            <consortium name="The Broad Institute Genome Sequencing Center for Infectious Disease"/>
            <person name="Wu L."/>
            <person name="Ma J."/>
        </authorList>
    </citation>
    <scope>NUCLEOTIDE SEQUENCE [LARGE SCALE GENOMIC DNA]</scope>
    <source>
        <strain evidence="6">CCUG 46385</strain>
    </source>
</reference>
<keyword evidence="2" id="KW-0472">Membrane</keyword>
<accession>A0ABV9QKW0</accession>
<comment type="caution">
    <text evidence="5">The sequence shown here is derived from an EMBL/GenBank/DDBJ whole genome shotgun (WGS) entry which is preliminary data.</text>
</comment>
<evidence type="ECO:0000259" key="4">
    <source>
        <dbReference type="PROSITE" id="PS51202"/>
    </source>
</evidence>
<dbReference type="EMBL" id="JBHSHL010000022">
    <property type="protein sequence ID" value="MFC4804692.1"/>
    <property type="molecule type" value="Genomic_DNA"/>
</dbReference>
<dbReference type="InterPro" id="IPR036721">
    <property type="entry name" value="RCK_C_sf"/>
</dbReference>
<proteinExistence type="predicted"/>
<keyword evidence="2" id="KW-0812">Transmembrane</keyword>
<evidence type="ECO:0000313" key="5">
    <source>
        <dbReference type="EMBL" id="MFC4804692.1"/>
    </source>
</evidence>
<dbReference type="InterPro" id="IPR013099">
    <property type="entry name" value="K_chnl_dom"/>
</dbReference>
<keyword evidence="5" id="KW-0407">Ion channel</keyword>
<keyword evidence="5" id="KW-0406">Ion transport</keyword>
<dbReference type="InterPro" id="IPR003148">
    <property type="entry name" value="RCK_N"/>
</dbReference>
<dbReference type="Pfam" id="PF07885">
    <property type="entry name" value="Ion_trans_2"/>
    <property type="match status" value="1"/>
</dbReference>
<evidence type="ECO:0000256" key="2">
    <source>
        <dbReference type="SAM" id="Phobius"/>
    </source>
</evidence>
<dbReference type="SUPFAM" id="SSF81324">
    <property type="entry name" value="Voltage-gated potassium channels"/>
    <property type="match status" value="1"/>
</dbReference>
<dbReference type="Gene3D" id="1.10.287.70">
    <property type="match status" value="1"/>
</dbReference>
<gene>
    <name evidence="5" type="ORF">ACFO4R_06300</name>
</gene>
<evidence type="ECO:0000256" key="1">
    <source>
        <dbReference type="ARBA" id="ARBA00004651"/>
    </source>
</evidence>
<dbReference type="GO" id="GO:0034220">
    <property type="term" value="P:monoatomic ion transmembrane transport"/>
    <property type="evidence" value="ECO:0007669"/>
    <property type="project" value="UniProtKB-KW"/>
</dbReference>
<keyword evidence="6" id="KW-1185">Reference proteome</keyword>
<dbReference type="Pfam" id="PF02080">
    <property type="entry name" value="TrkA_C"/>
    <property type="match status" value="1"/>
</dbReference>
<keyword evidence="5" id="KW-0813">Transport</keyword>
<dbReference type="RefSeq" id="WP_379788206.1">
    <property type="nucleotide sequence ID" value="NZ_JBHSHL010000022.1"/>
</dbReference>
<dbReference type="InterPro" id="IPR036291">
    <property type="entry name" value="NAD(P)-bd_dom_sf"/>
</dbReference>
<sequence>MENKKKQRILAIFISFFALICIATFGYYMLLNISLIDALYMTIITISTVGYKEVVDMSGPAKIFSIFVIFSGIGIVGYTFTTLEVIILEGNFKTIWRHKVMKNRIEKMRNHIIIAGGSESSEVMAERFLKSNKDFVIIEKDEKKYEHLIEKNIPTLQGDAMSEELLKEAGIERASGFISALHSDSDNIVAVLTARHMNRKLYIISRSIDKNSREKLMKAGANNTVSSNEIGGNRMAAIMLRPTVISFLDVFTRAGDIELDLEDVIIGRGSSIENQNLRDMQIPQKIGLTVLATKKKGEEKIQFNPNPNEILKEGDSLVVLGTVEQIYRLRQFALDNGERSFDLPY</sequence>
<dbReference type="PANTHER" id="PTHR43833">
    <property type="entry name" value="POTASSIUM CHANNEL PROTEIN 2-RELATED-RELATED"/>
    <property type="match status" value="1"/>
</dbReference>
<name>A0ABV9QKW0_9FIRM</name>
<feature type="transmembrane region" description="Helical" evidence="2">
    <location>
        <begin position="9"/>
        <end position="27"/>
    </location>
</feature>
<dbReference type="SUPFAM" id="SSF116726">
    <property type="entry name" value="TrkA C-terminal domain-like"/>
    <property type="match status" value="1"/>
</dbReference>
<feature type="domain" description="RCK C-terminal" evidence="4">
    <location>
        <begin position="248"/>
        <end position="335"/>
    </location>
</feature>
<dbReference type="PROSITE" id="PS51201">
    <property type="entry name" value="RCK_N"/>
    <property type="match status" value="1"/>
</dbReference>
<dbReference type="Proteomes" id="UP001595916">
    <property type="component" value="Unassembled WGS sequence"/>
</dbReference>
<evidence type="ECO:0000313" key="6">
    <source>
        <dbReference type="Proteomes" id="UP001595916"/>
    </source>
</evidence>
<evidence type="ECO:0000259" key="3">
    <source>
        <dbReference type="PROSITE" id="PS51201"/>
    </source>
</evidence>
<dbReference type="Gene3D" id="3.30.70.1450">
    <property type="entry name" value="Regulator of K+ conductance, C-terminal domain"/>
    <property type="match status" value="1"/>
</dbReference>
<dbReference type="InterPro" id="IPR050721">
    <property type="entry name" value="Trk_Ktr_HKT_K-transport"/>
</dbReference>
<dbReference type="PANTHER" id="PTHR43833:SF9">
    <property type="entry name" value="POTASSIUM CHANNEL PROTEIN YUGO-RELATED"/>
    <property type="match status" value="1"/>
</dbReference>
<dbReference type="Gene3D" id="3.40.50.720">
    <property type="entry name" value="NAD(P)-binding Rossmann-like Domain"/>
    <property type="match status" value="1"/>
</dbReference>
<organism evidence="5 6">
    <name type="scientific">Filifactor villosus</name>
    <dbReference type="NCBI Taxonomy" id="29374"/>
    <lineage>
        <taxon>Bacteria</taxon>
        <taxon>Bacillati</taxon>
        <taxon>Bacillota</taxon>
        <taxon>Clostridia</taxon>
        <taxon>Peptostreptococcales</taxon>
        <taxon>Filifactoraceae</taxon>
        <taxon>Filifactor</taxon>
    </lineage>
</organism>
<dbReference type="InterPro" id="IPR006037">
    <property type="entry name" value="RCK_C"/>
</dbReference>
<dbReference type="PROSITE" id="PS51202">
    <property type="entry name" value="RCK_C"/>
    <property type="match status" value="1"/>
</dbReference>
<dbReference type="Pfam" id="PF02254">
    <property type="entry name" value="TrkA_N"/>
    <property type="match status" value="1"/>
</dbReference>